<keyword evidence="2" id="KW-1185">Reference proteome</keyword>
<sequence>MALHLIKLSVGTESVDDLDGWIRHRLAQAKASGLGEKYWHTTRMVPRRLEEILDGGSIYWVIKGVVQCRQRIRDIETFQSEDGVQRCRIVLDPVLVRTRPVPKRPFQGWRYLKPADAPADLSGNDDGTLPAELEMELSELGLL</sequence>
<dbReference type="Pfam" id="PF07370">
    <property type="entry name" value="DUF1489"/>
    <property type="match status" value="1"/>
</dbReference>
<dbReference type="AlphaFoldDB" id="A0A2G1QHR2"/>
<accession>A0A2G1QHR2</accession>
<dbReference type="RefSeq" id="WP_099308393.1">
    <property type="nucleotide sequence ID" value="NZ_PDVP01000019.1"/>
</dbReference>
<organism evidence="1 2">
    <name type="scientific">Zhengella mangrovi</name>
    <dbReference type="NCBI Taxonomy" id="1982044"/>
    <lineage>
        <taxon>Bacteria</taxon>
        <taxon>Pseudomonadati</taxon>
        <taxon>Pseudomonadota</taxon>
        <taxon>Alphaproteobacteria</taxon>
        <taxon>Hyphomicrobiales</taxon>
        <taxon>Notoacmeibacteraceae</taxon>
        <taxon>Zhengella</taxon>
    </lineage>
</organism>
<dbReference type="PIRSF" id="PIRSF032025">
    <property type="entry name" value="UCP032025"/>
    <property type="match status" value="1"/>
</dbReference>
<dbReference type="InterPro" id="IPR008320">
    <property type="entry name" value="UCP032025"/>
</dbReference>
<proteinExistence type="predicted"/>
<reference evidence="1 2" key="1">
    <citation type="submission" date="2017-10" db="EMBL/GenBank/DDBJ databases">
        <title>Sedimentibacterium mangrovi gen. nov., sp. nov., a novel member of family Phyllobacteriacea isolated from mangrove sediment.</title>
        <authorList>
            <person name="Liao H."/>
            <person name="Tian Y."/>
        </authorList>
    </citation>
    <scope>NUCLEOTIDE SEQUENCE [LARGE SCALE GENOMIC DNA]</scope>
    <source>
        <strain evidence="1 2">X9-2-2</strain>
    </source>
</reference>
<dbReference type="Proteomes" id="UP000221168">
    <property type="component" value="Unassembled WGS sequence"/>
</dbReference>
<comment type="caution">
    <text evidence="1">The sequence shown here is derived from an EMBL/GenBank/DDBJ whole genome shotgun (WGS) entry which is preliminary data.</text>
</comment>
<dbReference type="OrthoDB" id="9798292at2"/>
<evidence type="ECO:0000313" key="2">
    <source>
        <dbReference type="Proteomes" id="UP000221168"/>
    </source>
</evidence>
<name>A0A2G1QHR2_9HYPH</name>
<evidence type="ECO:0000313" key="1">
    <source>
        <dbReference type="EMBL" id="PHP65055.1"/>
    </source>
</evidence>
<protein>
    <submittedName>
        <fullName evidence="1">Lysophospholipase</fullName>
    </submittedName>
</protein>
<gene>
    <name evidence="1" type="ORF">CSC94_21240</name>
</gene>
<dbReference type="EMBL" id="PDVP01000019">
    <property type="protein sequence ID" value="PHP65055.1"/>
    <property type="molecule type" value="Genomic_DNA"/>
</dbReference>